<name>A0A7J7N524_9MAGN</name>
<dbReference type="Gene3D" id="3.30.200.20">
    <property type="entry name" value="Phosphorylase Kinase, domain 1"/>
    <property type="match status" value="1"/>
</dbReference>
<dbReference type="InterPro" id="IPR011009">
    <property type="entry name" value="Kinase-like_dom_sf"/>
</dbReference>
<sequence>KRRSQGSGQGLEEFKNEIRLIAKLQHTNLVRLLGCCIQEGEKLLIYEYMLNKSLDVFLFGMHTFIPQFPLIQSNLEYLVKGASIFFKKLGLPWCHSLVSRGGLAALLALA</sequence>
<dbReference type="Proteomes" id="UP000541444">
    <property type="component" value="Unassembled WGS sequence"/>
</dbReference>
<gene>
    <name evidence="7" type="ORF">GIB67_008428</name>
</gene>
<dbReference type="InterPro" id="IPR001245">
    <property type="entry name" value="Ser-Thr/Tyr_kinase_cat_dom"/>
</dbReference>
<dbReference type="GO" id="GO:0004674">
    <property type="term" value="F:protein serine/threonine kinase activity"/>
    <property type="evidence" value="ECO:0007669"/>
    <property type="project" value="UniProtKB-KW"/>
</dbReference>
<dbReference type="AlphaFoldDB" id="A0A7J7N524"/>
<evidence type="ECO:0000256" key="2">
    <source>
        <dbReference type="ARBA" id="ARBA00022679"/>
    </source>
</evidence>
<evidence type="ECO:0000256" key="4">
    <source>
        <dbReference type="ARBA" id="ARBA00022777"/>
    </source>
</evidence>
<dbReference type="EMBL" id="JACGCM010001055">
    <property type="protein sequence ID" value="KAF6162299.1"/>
    <property type="molecule type" value="Genomic_DNA"/>
</dbReference>
<evidence type="ECO:0000259" key="6">
    <source>
        <dbReference type="Pfam" id="PF07714"/>
    </source>
</evidence>
<evidence type="ECO:0000313" key="7">
    <source>
        <dbReference type="EMBL" id="KAF6162299.1"/>
    </source>
</evidence>
<dbReference type="Pfam" id="PF07714">
    <property type="entry name" value="PK_Tyr_Ser-Thr"/>
    <property type="match status" value="1"/>
</dbReference>
<protein>
    <recommendedName>
        <fullName evidence="6">Serine-threonine/tyrosine-protein kinase catalytic domain-containing protein</fullName>
    </recommendedName>
</protein>
<keyword evidence="5" id="KW-0067">ATP-binding</keyword>
<evidence type="ECO:0000313" key="8">
    <source>
        <dbReference type="Proteomes" id="UP000541444"/>
    </source>
</evidence>
<proteinExistence type="predicted"/>
<evidence type="ECO:0000256" key="1">
    <source>
        <dbReference type="ARBA" id="ARBA00022527"/>
    </source>
</evidence>
<evidence type="ECO:0000256" key="5">
    <source>
        <dbReference type="ARBA" id="ARBA00022840"/>
    </source>
</evidence>
<keyword evidence="1" id="KW-0723">Serine/threonine-protein kinase</keyword>
<dbReference type="PANTHER" id="PTHR27002">
    <property type="entry name" value="RECEPTOR-LIKE SERINE/THREONINE-PROTEIN KINASE SD1-8"/>
    <property type="match status" value="1"/>
</dbReference>
<comment type="caution">
    <text evidence="7">The sequence shown here is derived from an EMBL/GenBank/DDBJ whole genome shotgun (WGS) entry which is preliminary data.</text>
</comment>
<dbReference type="SUPFAM" id="SSF56112">
    <property type="entry name" value="Protein kinase-like (PK-like)"/>
    <property type="match status" value="1"/>
</dbReference>
<reference evidence="7 8" key="1">
    <citation type="journal article" date="2020" name="IScience">
        <title>Genome Sequencing of the Endangered Kingdonia uniflora (Circaeasteraceae, Ranunculales) Reveals Potential Mechanisms of Evolutionary Specialization.</title>
        <authorList>
            <person name="Sun Y."/>
            <person name="Deng T."/>
            <person name="Zhang A."/>
            <person name="Moore M.J."/>
            <person name="Landis J.B."/>
            <person name="Lin N."/>
            <person name="Zhang H."/>
            <person name="Zhang X."/>
            <person name="Huang J."/>
            <person name="Zhang X."/>
            <person name="Sun H."/>
            <person name="Wang H."/>
        </authorList>
    </citation>
    <scope>NUCLEOTIDE SEQUENCE [LARGE SCALE GENOMIC DNA]</scope>
    <source>
        <strain evidence="7">TB1705</strain>
        <tissue evidence="7">Leaf</tissue>
    </source>
</reference>
<feature type="non-terminal residue" evidence="7">
    <location>
        <position position="1"/>
    </location>
</feature>
<organism evidence="7 8">
    <name type="scientific">Kingdonia uniflora</name>
    <dbReference type="NCBI Taxonomy" id="39325"/>
    <lineage>
        <taxon>Eukaryota</taxon>
        <taxon>Viridiplantae</taxon>
        <taxon>Streptophyta</taxon>
        <taxon>Embryophyta</taxon>
        <taxon>Tracheophyta</taxon>
        <taxon>Spermatophyta</taxon>
        <taxon>Magnoliopsida</taxon>
        <taxon>Ranunculales</taxon>
        <taxon>Circaeasteraceae</taxon>
        <taxon>Kingdonia</taxon>
    </lineage>
</organism>
<keyword evidence="2" id="KW-0808">Transferase</keyword>
<feature type="domain" description="Serine-threonine/tyrosine-protein kinase catalytic" evidence="6">
    <location>
        <begin position="9"/>
        <end position="59"/>
    </location>
</feature>
<keyword evidence="3" id="KW-0547">Nucleotide-binding</keyword>
<dbReference type="GO" id="GO:0005886">
    <property type="term" value="C:plasma membrane"/>
    <property type="evidence" value="ECO:0007669"/>
    <property type="project" value="TreeGrafter"/>
</dbReference>
<keyword evidence="8" id="KW-1185">Reference proteome</keyword>
<dbReference type="GO" id="GO:0005524">
    <property type="term" value="F:ATP binding"/>
    <property type="evidence" value="ECO:0007669"/>
    <property type="project" value="UniProtKB-KW"/>
</dbReference>
<evidence type="ECO:0000256" key="3">
    <source>
        <dbReference type="ARBA" id="ARBA00022741"/>
    </source>
</evidence>
<dbReference type="OrthoDB" id="8891264at2759"/>
<keyword evidence="4" id="KW-0418">Kinase</keyword>
<accession>A0A7J7N524</accession>